<proteinExistence type="predicted"/>
<keyword evidence="1" id="KW-0732">Signal</keyword>
<protein>
    <submittedName>
        <fullName evidence="2">Uncharacterized protein</fullName>
    </submittedName>
</protein>
<accession>A0ABP6PYG2</accession>
<comment type="caution">
    <text evidence="2">The sequence shown here is derived from an EMBL/GenBank/DDBJ whole genome shotgun (WGS) entry which is preliminary data.</text>
</comment>
<evidence type="ECO:0000313" key="2">
    <source>
        <dbReference type="EMBL" id="GAA3195245.1"/>
    </source>
</evidence>
<evidence type="ECO:0000256" key="1">
    <source>
        <dbReference type="SAM" id="SignalP"/>
    </source>
</evidence>
<name>A0ABP6PYG2_9ACTN</name>
<organism evidence="2 3">
    <name type="scientific">Actinocorallia longicatena</name>
    <dbReference type="NCBI Taxonomy" id="111803"/>
    <lineage>
        <taxon>Bacteria</taxon>
        <taxon>Bacillati</taxon>
        <taxon>Actinomycetota</taxon>
        <taxon>Actinomycetes</taxon>
        <taxon>Streptosporangiales</taxon>
        <taxon>Thermomonosporaceae</taxon>
        <taxon>Actinocorallia</taxon>
    </lineage>
</organism>
<gene>
    <name evidence="2" type="ORF">GCM10010468_05390</name>
</gene>
<feature type="signal peptide" evidence="1">
    <location>
        <begin position="1"/>
        <end position="27"/>
    </location>
</feature>
<dbReference type="Proteomes" id="UP001501237">
    <property type="component" value="Unassembled WGS sequence"/>
</dbReference>
<dbReference type="PROSITE" id="PS51257">
    <property type="entry name" value="PROKAR_LIPOPROTEIN"/>
    <property type="match status" value="1"/>
</dbReference>
<dbReference type="EMBL" id="BAAAUV010000001">
    <property type="protein sequence ID" value="GAA3195245.1"/>
    <property type="molecule type" value="Genomic_DNA"/>
</dbReference>
<reference evidence="3" key="1">
    <citation type="journal article" date="2019" name="Int. J. Syst. Evol. Microbiol.">
        <title>The Global Catalogue of Microorganisms (GCM) 10K type strain sequencing project: providing services to taxonomists for standard genome sequencing and annotation.</title>
        <authorList>
            <consortium name="The Broad Institute Genomics Platform"/>
            <consortium name="The Broad Institute Genome Sequencing Center for Infectious Disease"/>
            <person name="Wu L."/>
            <person name="Ma J."/>
        </authorList>
    </citation>
    <scope>NUCLEOTIDE SEQUENCE [LARGE SCALE GENOMIC DNA]</scope>
    <source>
        <strain evidence="3">JCM 9377</strain>
    </source>
</reference>
<keyword evidence="3" id="KW-1185">Reference proteome</keyword>
<evidence type="ECO:0000313" key="3">
    <source>
        <dbReference type="Proteomes" id="UP001501237"/>
    </source>
</evidence>
<feature type="chain" id="PRO_5046492475" evidence="1">
    <location>
        <begin position="28"/>
        <end position="255"/>
    </location>
</feature>
<sequence>MRAVRTRHLIAAVAVAPLAAACSSATTGEPPVSLTAPASPTVPASPAAVTKMLPDGYVPLWPFASAGEVAAWQRSHRSGGHSPWHLDAAQTALSFASGYLGLPGIDRVTKPVIGRTEAHIGVGYRAERNADGTAAIVHLFRVGAEEDAPWEVVGTDDTTFTLTTPSYGSKATSPVRVGGRISGVDESIRIRVRGLASDTPLGGFCCLPAGGERFPWTARLTFRNAPPKAVLTIVASTGGHLAEVERFAVTGVRTP</sequence>